<evidence type="ECO:0000313" key="6">
    <source>
        <dbReference type="Proteomes" id="UP001303946"/>
    </source>
</evidence>
<dbReference type="Proteomes" id="UP001303946">
    <property type="component" value="Chromosome"/>
</dbReference>
<gene>
    <name evidence="5" type="ORF">RXV79_23705</name>
</gene>
<dbReference type="PROSITE" id="PS51352">
    <property type="entry name" value="THIOREDOXIN_2"/>
    <property type="match status" value="1"/>
</dbReference>
<evidence type="ECO:0000313" key="5">
    <source>
        <dbReference type="EMBL" id="WOB07899.1"/>
    </source>
</evidence>
<accession>A0ABZ0CSG7</accession>
<dbReference type="CDD" id="cd03013">
    <property type="entry name" value="PRX5_like"/>
    <property type="match status" value="1"/>
</dbReference>
<keyword evidence="3" id="KW-0676">Redox-active center</keyword>
<evidence type="ECO:0000256" key="2">
    <source>
        <dbReference type="ARBA" id="ARBA00023002"/>
    </source>
</evidence>
<feature type="domain" description="Thioredoxin" evidence="4">
    <location>
        <begin position="2"/>
        <end position="168"/>
    </location>
</feature>
<dbReference type="Gene3D" id="3.40.30.10">
    <property type="entry name" value="Glutaredoxin"/>
    <property type="match status" value="1"/>
</dbReference>
<evidence type="ECO:0000256" key="3">
    <source>
        <dbReference type="RuleBase" id="RU366011"/>
    </source>
</evidence>
<evidence type="ECO:0000259" key="4">
    <source>
        <dbReference type="PROSITE" id="PS51352"/>
    </source>
</evidence>
<evidence type="ECO:0000256" key="1">
    <source>
        <dbReference type="ARBA" id="ARBA00022559"/>
    </source>
</evidence>
<comment type="catalytic activity">
    <reaction evidence="3">
        <text>a hydroperoxide + 2 glutathione = an alcohol + glutathione disulfide + H2O</text>
        <dbReference type="Rhea" id="RHEA:62632"/>
        <dbReference type="ChEBI" id="CHEBI:15377"/>
        <dbReference type="ChEBI" id="CHEBI:30879"/>
        <dbReference type="ChEBI" id="CHEBI:35924"/>
        <dbReference type="ChEBI" id="CHEBI:57925"/>
        <dbReference type="ChEBI" id="CHEBI:58297"/>
        <dbReference type="EC" id="1.11.1.27"/>
    </reaction>
</comment>
<organism evidence="5 6">
    <name type="scientific">Piscinibacter gummiphilus</name>
    <dbReference type="NCBI Taxonomy" id="946333"/>
    <lineage>
        <taxon>Bacteria</taxon>
        <taxon>Pseudomonadati</taxon>
        <taxon>Pseudomonadota</taxon>
        <taxon>Betaproteobacteria</taxon>
        <taxon>Burkholderiales</taxon>
        <taxon>Sphaerotilaceae</taxon>
        <taxon>Piscinibacter</taxon>
    </lineage>
</organism>
<sequence>MLKVGDKLPAGALQEFIEVEGNGCSIGPNTFDVANETAGKTIAIFALPGAYTPTCSAQHVPGYVKQAEELKKVGVDEIWCVSVNDAFVMGAWGRDQKTTGKVRMMADGSAAFANATGLTLDLTARGMGVRSQRYSMLVQDGVVKTLNVEAPGKFEVSDANTLLEQAKKLKAS</sequence>
<comment type="similarity">
    <text evidence="3">Belongs to the peroxiredoxin family. Prx5 subfamily.</text>
</comment>
<proteinExistence type="inferred from homology"/>
<comment type="function">
    <text evidence="3">Thiol-specific peroxidase that catalyzes the reduction of hydrogen peroxide and organic hydroperoxides to water and alcohols, respectively. Plays a role in cell protection against oxidative stress by detoxifying peroxides.</text>
</comment>
<keyword evidence="6" id="KW-1185">Reference proteome</keyword>
<dbReference type="PANTHER" id="PTHR10430:SF16">
    <property type="entry name" value="PEROXIREDOXIN-5, MITOCHONDRIAL"/>
    <property type="match status" value="1"/>
</dbReference>
<dbReference type="SUPFAM" id="SSF52833">
    <property type="entry name" value="Thioredoxin-like"/>
    <property type="match status" value="1"/>
</dbReference>
<keyword evidence="2 3" id="KW-0560">Oxidoreductase</keyword>
<dbReference type="RefSeq" id="WP_316700558.1">
    <property type="nucleotide sequence ID" value="NZ_CP136336.1"/>
</dbReference>
<dbReference type="PANTHER" id="PTHR10430">
    <property type="entry name" value="PEROXIREDOXIN"/>
    <property type="match status" value="1"/>
</dbReference>
<dbReference type="EC" id="1.11.1.27" evidence="3"/>
<dbReference type="InterPro" id="IPR013740">
    <property type="entry name" value="Redoxin"/>
</dbReference>
<reference evidence="5 6" key="1">
    <citation type="submission" date="2023-10" db="EMBL/GenBank/DDBJ databases">
        <title>Bacteria for the degradation of biodegradable plastic PBAT(Polybutylene adipate terephthalate).</title>
        <authorList>
            <person name="Weon H.-Y."/>
            <person name="Yeon J."/>
        </authorList>
    </citation>
    <scope>NUCLEOTIDE SEQUENCE [LARGE SCALE GENOMIC DNA]</scope>
    <source>
        <strain evidence="5 6">SBD 7-3</strain>
    </source>
</reference>
<dbReference type="InterPro" id="IPR036249">
    <property type="entry name" value="Thioredoxin-like_sf"/>
</dbReference>
<name>A0ABZ0CSG7_9BURK</name>
<dbReference type="EMBL" id="CP136336">
    <property type="protein sequence ID" value="WOB07899.1"/>
    <property type="molecule type" value="Genomic_DNA"/>
</dbReference>
<dbReference type="InterPro" id="IPR013766">
    <property type="entry name" value="Thioredoxin_domain"/>
</dbReference>
<dbReference type="InterPro" id="IPR037944">
    <property type="entry name" value="PRX5-like"/>
</dbReference>
<dbReference type="Pfam" id="PF08534">
    <property type="entry name" value="Redoxin"/>
    <property type="match status" value="1"/>
</dbReference>
<keyword evidence="3" id="KW-0049">Antioxidant</keyword>
<keyword evidence="1 3" id="KW-0575">Peroxidase</keyword>
<protein>
    <recommendedName>
        <fullName evidence="3">Glutathione-dependent peroxiredoxin</fullName>
        <ecNumber evidence="3">1.11.1.27</ecNumber>
    </recommendedName>
</protein>